<evidence type="ECO:0000256" key="3">
    <source>
        <dbReference type="SAM" id="SignalP"/>
    </source>
</evidence>
<evidence type="ECO:0000256" key="2">
    <source>
        <dbReference type="SAM" id="Phobius"/>
    </source>
</evidence>
<accession>A0A4W4ETA9</accession>
<reference evidence="5" key="4">
    <citation type="submission" date="2025-08" db="UniProtKB">
        <authorList>
            <consortium name="Ensembl"/>
        </authorList>
    </citation>
    <scope>IDENTIFICATION</scope>
</reference>
<dbReference type="SUPFAM" id="SSF48726">
    <property type="entry name" value="Immunoglobulin"/>
    <property type="match status" value="2"/>
</dbReference>
<dbReference type="InterPro" id="IPR003599">
    <property type="entry name" value="Ig_sub"/>
</dbReference>
<dbReference type="CDD" id="cd00099">
    <property type="entry name" value="IgV"/>
    <property type="match status" value="1"/>
</dbReference>
<keyword evidence="1" id="KW-0393">Immunoglobulin domain</keyword>
<dbReference type="GO" id="GO:0050853">
    <property type="term" value="P:B cell receptor signaling pathway"/>
    <property type="evidence" value="ECO:0007669"/>
    <property type="project" value="TreeGrafter"/>
</dbReference>
<reference evidence="6" key="2">
    <citation type="journal article" date="2017" name="Sci. Adv.">
        <title>A tail of two voltages: Proteomic comparison of the three electric organs of the electric eel.</title>
        <authorList>
            <person name="Traeger L.L."/>
            <person name="Sabat G."/>
            <person name="Barrett-Wilt G.A."/>
            <person name="Wells G.B."/>
            <person name="Sussman M.R."/>
        </authorList>
    </citation>
    <scope>NUCLEOTIDE SEQUENCE [LARGE SCALE GENOMIC DNA]</scope>
</reference>
<dbReference type="InterPro" id="IPR036179">
    <property type="entry name" value="Ig-like_dom_sf"/>
</dbReference>
<protein>
    <recommendedName>
        <fullName evidence="4">Ig-like domain-containing protein</fullName>
    </recommendedName>
</protein>
<dbReference type="PANTHER" id="PTHR14334">
    <property type="entry name" value="B-CELL ANTIGEN RECEPTOR COMPLEX-ASSOCIATED PROTEIN"/>
    <property type="match status" value="1"/>
</dbReference>
<sequence length="345" mass="38026">MAQVWIFILWNFINFAQAVDLYQKPSFISAKLGETVTFHCTFAKKHSAESMVWYKQTGVQILNIAVQSPLMEVIISSEYNKSHLKLERTKTNISFSILHAAKDDGGLYFCGVVLMKTTEFSTGTFLAVTGNPELTISVVQSPVLGRVPPGESVSLQCTVLSERTTAELGVLWFRAAAGDSHPEIIYTHHNSSHQCEISSSPHSCVYNFSKSVLSLSDTGTYYCAVATCGKILLGNGTIVELAKPVSPAVIWLGAALGACVIVIFAQAILICKWRSSRPSSGNLLVCDQTFKMTCRYGHDSVELSYAALRFNGRKTGRNHREKERPQDCVYSDIRCPTVTDQSLFD</sequence>
<dbReference type="Proteomes" id="UP000314983">
    <property type="component" value="Chromosome 12"/>
</dbReference>
<reference evidence="5" key="5">
    <citation type="submission" date="2025-09" db="UniProtKB">
        <authorList>
            <consortium name="Ensembl"/>
        </authorList>
    </citation>
    <scope>IDENTIFICATION</scope>
</reference>
<evidence type="ECO:0000313" key="6">
    <source>
        <dbReference type="Proteomes" id="UP000314983"/>
    </source>
</evidence>
<reference evidence="5" key="3">
    <citation type="submission" date="2020-05" db="EMBL/GenBank/DDBJ databases">
        <title>Electrophorus electricus (electric eel) genome, fEleEle1, primary haplotype.</title>
        <authorList>
            <person name="Myers G."/>
            <person name="Meyer A."/>
            <person name="Fedrigo O."/>
            <person name="Formenti G."/>
            <person name="Rhie A."/>
            <person name="Tracey A."/>
            <person name="Sims Y."/>
            <person name="Jarvis E.D."/>
        </authorList>
    </citation>
    <scope>NUCLEOTIDE SEQUENCE [LARGE SCALE GENOMIC DNA]</scope>
</reference>
<dbReference type="STRING" id="8005.ENSEEEP00000014393"/>
<feature type="signal peptide" evidence="3">
    <location>
        <begin position="1"/>
        <end position="18"/>
    </location>
</feature>
<dbReference type="InterPro" id="IPR013106">
    <property type="entry name" value="Ig_V-set"/>
</dbReference>
<feature type="chain" id="PRO_5044219012" description="Ig-like domain-containing protein" evidence="3">
    <location>
        <begin position="19"/>
        <end position="345"/>
    </location>
</feature>
<dbReference type="Gene3D" id="2.60.40.10">
    <property type="entry name" value="Immunoglobulins"/>
    <property type="match status" value="2"/>
</dbReference>
<dbReference type="SMART" id="SM00409">
    <property type="entry name" value="IG"/>
    <property type="match status" value="2"/>
</dbReference>
<feature type="transmembrane region" description="Helical" evidence="2">
    <location>
        <begin position="248"/>
        <end position="270"/>
    </location>
</feature>
<dbReference type="Pfam" id="PF07686">
    <property type="entry name" value="V-set"/>
    <property type="match status" value="2"/>
</dbReference>
<evidence type="ECO:0000259" key="4">
    <source>
        <dbReference type="PROSITE" id="PS50835"/>
    </source>
</evidence>
<dbReference type="InterPro" id="IPR007110">
    <property type="entry name" value="Ig-like_dom"/>
</dbReference>
<reference evidence="6" key="1">
    <citation type="journal article" date="2014" name="Science">
        <title>Nonhuman genetics. Genomic basis for the convergent evolution of electric organs.</title>
        <authorList>
            <person name="Gallant J.R."/>
            <person name="Traeger L.L."/>
            <person name="Volkening J.D."/>
            <person name="Moffett H."/>
            <person name="Chen P.H."/>
            <person name="Novina C.D."/>
            <person name="Phillips G.N.Jr."/>
            <person name="Anand R."/>
            <person name="Wells G.B."/>
            <person name="Pinch M."/>
            <person name="Guth R."/>
            <person name="Unguez G.A."/>
            <person name="Albert J.S."/>
            <person name="Zakon H.H."/>
            <person name="Samanta M.P."/>
            <person name="Sussman M.R."/>
        </authorList>
    </citation>
    <scope>NUCLEOTIDE SEQUENCE [LARGE SCALE GENOMIC DNA]</scope>
</reference>
<dbReference type="GO" id="GO:0019815">
    <property type="term" value="C:B cell receptor complex"/>
    <property type="evidence" value="ECO:0007669"/>
    <property type="project" value="TreeGrafter"/>
</dbReference>
<dbReference type="InterPro" id="IPR013783">
    <property type="entry name" value="Ig-like_fold"/>
</dbReference>
<dbReference type="GO" id="GO:0009897">
    <property type="term" value="C:external side of plasma membrane"/>
    <property type="evidence" value="ECO:0007669"/>
    <property type="project" value="TreeGrafter"/>
</dbReference>
<keyword evidence="2" id="KW-0812">Transmembrane</keyword>
<evidence type="ECO:0000313" key="5">
    <source>
        <dbReference type="Ensembl" id="ENSEEEP00000014393.2"/>
    </source>
</evidence>
<keyword evidence="6" id="KW-1185">Reference proteome</keyword>
<dbReference type="OMA" id="SACIVMS"/>
<name>A0A4W4ETA9_ELEEL</name>
<keyword evidence="2" id="KW-1133">Transmembrane helix</keyword>
<dbReference type="GO" id="GO:0030183">
    <property type="term" value="P:B cell differentiation"/>
    <property type="evidence" value="ECO:0007669"/>
    <property type="project" value="TreeGrafter"/>
</dbReference>
<organism evidence="5 6">
    <name type="scientific">Electrophorus electricus</name>
    <name type="common">Electric eel</name>
    <name type="synonym">Gymnotus electricus</name>
    <dbReference type="NCBI Taxonomy" id="8005"/>
    <lineage>
        <taxon>Eukaryota</taxon>
        <taxon>Metazoa</taxon>
        <taxon>Chordata</taxon>
        <taxon>Craniata</taxon>
        <taxon>Vertebrata</taxon>
        <taxon>Euteleostomi</taxon>
        <taxon>Actinopterygii</taxon>
        <taxon>Neopterygii</taxon>
        <taxon>Teleostei</taxon>
        <taxon>Ostariophysi</taxon>
        <taxon>Gymnotiformes</taxon>
        <taxon>Gymnotoidei</taxon>
        <taxon>Gymnotidae</taxon>
        <taxon>Electrophorus</taxon>
    </lineage>
</organism>
<dbReference type="Ensembl" id="ENSEEET00000014568.2">
    <property type="protein sequence ID" value="ENSEEEP00000014393.2"/>
    <property type="gene ID" value="ENSEEEG00000007164.2"/>
</dbReference>
<proteinExistence type="predicted"/>
<dbReference type="PROSITE" id="PS50835">
    <property type="entry name" value="IG_LIKE"/>
    <property type="match status" value="2"/>
</dbReference>
<feature type="domain" description="Ig-like" evidence="4">
    <location>
        <begin position="132"/>
        <end position="246"/>
    </location>
</feature>
<feature type="domain" description="Ig-like" evidence="4">
    <location>
        <begin position="33"/>
        <end position="121"/>
    </location>
</feature>
<evidence type="ECO:0000256" key="1">
    <source>
        <dbReference type="ARBA" id="ARBA00023319"/>
    </source>
</evidence>
<keyword evidence="2" id="KW-0472">Membrane</keyword>
<dbReference type="GeneTree" id="ENSGT01030000234530"/>
<dbReference type="AlphaFoldDB" id="A0A4W4ETA9"/>
<keyword evidence="3" id="KW-0732">Signal</keyword>